<sequence>MRLTETPLFQEVYWASEPLIDGSLPQIPPDALGPRYSPFLVGMQELDVAACPDPHRMDIDWIEFRHALRIPLPPTYLSLIVNPTGNYTNGRARVWIYLLHFKILDLLLAPLYPRRNPRPFSALPGAKLGGSADKVLRKLCKWPASIGLESLIALLEPPSSLWSILNHAKLAGEKSHLAICHRNIQSCAAGLIWILELGSENVPVRKNGVININPSGALKDRYPSSSLNTYDAAQLEKLGTAAKMLRSLSYVIFISPALALADLDLQSIQIDFSVQLELNHYLATSNHPVSALPHIERGILDILRHVCAKGIPYDQVISAELPPLLRSIPKVYPGDTARFTDLRKIYQSNALTASRPVTGPQLVRSSYAPPSMLPPRTDGNRIPLQRINAEEIRTEARARAQPQFSDSDSDEEHEVVSKFLLSNSDPPASRTARLAQTLPSEHRISHPALGNTVYRAHYVLAVSVVLLAAAVCAWLAT</sequence>
<evidence type="ECO:0000256" key="1">
    <source>
        <dbReference type="SAM" id="Phobius"/>
    </source>
</evidence>
<keyword evidence="3" id="KW-1185">Reference proteome</keyword>
<evidence type="ECO:0000313" key="3">
    <source>
        <dbReference type="Proteomes" id="UP000623467"/>
    </source>
</evidence>
<comment type="caution">
    <text evidence="2">The sequence shown here is derived from an EMBL/GenBank/DDBJ whole genome shotgun (WGS) entry which is preliminary data.</text>
</comment>
<proteinExistence type="predicted"/>
<organism evidence="2 3">
    <name type="scientific">Mycena sanguinolenta</name>
    <dbReference type="NCBI Taxonomy" id="230812"/>
    <lineage>
        <taxon>Eukaryota</taxon>
        <taxon>Fungi</taxon>
        <taxon>Dikarya</taxon>
        <taxon>Basidiomycota</taxon>
        <taxon>Agaricomycotina</taxon>
        <taxon>Agaricomycetes</taxon>
        <taxon>Agaricomycetidae</taxon>
        <taxon>Agaricales</taxon>
        <taxon>Marasmiineae</taxon>
        <taxon>Mycenaceae</taxon>
        <taxon>Mycena</taxon>
    </lineage>
</organism>
<dbReference type="OrthoDB" id="3070305at2759"/>
<keyword evidence="1" id="KW-0812">Transmembrane</keyword>
<dbReference type="Proteomes" id="UP000623467">
    <property type="component" value="Unassembled WGS sequence"/>
</dbReference>
<accession>A0A8H6XM89</accession>
<dbReference type="EMBL" id="JACAZH010000023">
    <property type="protein sequence ID" value="KAF7343637.1"/>
    <property type="molecule type" value="Genomic_DNA"/>
</dbReference>
<keyword evidence="1" id="KW-1133">Transmembrane helix</keyword>
<evidence type="ECO:0000313" key="2">
    <source>
        <dbReference type="EMBL" id="KAF7343637.1"/>
    </source>
</evidence>
<dbReference type="AlphaFoldDB" id="A0A8H6XM89"/>
<protein>
    <submittedName>
        <fullName evidence="2">Uncharacterized protein</fullName>
    </submittedName>
</protein>
<keyword evidence="1" id="KW-0472">Membrane</keyword>
<reference evidence="2" key="1">
    <citation type="submission" date="2020-05" db="EMBL/GenBank/DDBJ databases">
        <title>Mycena genomes resolve the evolution of fungal bioluminescence.</title>
        <authorList>
            <person name="Tsai I.J."/>
        </authorList>
    </citation>
    <scope>NUCLEOTIDE SEQUENCE</scope>
    <source>
        <strain evidence="2">160909Yilan</strain>
    </source>
</reference>
<feature type="transmembrane region" description="Helical" evidence="1">
    <location>
        <begin position="456"/>
        <end position="476"/>
    </location>
</feature>
<name>A0A8H6XM89_9AGAR</name>
<gene>
    <name evidence="2" type="ORF">MSAN_01984400</name>
</gene>